<organism evidence="2 3">
    <name type="scientific">Flavihumibacter solisilvae</name>
    <dbReference type="NCBI Taxonomy" id="1349421"/>
    <lineage>
        <taxon>Bacteria</taxon>
        <taxon>Pseudomonadati</taxon>
        <taxon>Bacteroidota</taxon>
        <taxon>Chitinophagia</taxon>
        <taxon>Chitinophagales</taxon>
        <taxon>Chitinophagaceae</taxon>
        <taxon>Flavihumibacter</taxon>
    </lineage>
</organism>
<dbReference type="GO" id="GO:0006508">
    <property type="term" value="P:proteolysis"/>
    <property type="evidence" value="ECO:0007669"/>
    <property type="project" value="UniProtKB-KW"/>
</dbReference>
<keyword evidence="2" id="KW-0645">Protease</keyword>
<dbReference type="InterPro" id="IPR003769">
    <property type="entry name" value="ClpS_core"/>
</dbReference>
<reference evidence="2 3" key="1">
    <citation type="submission" date="2014-11" db="EMBL/GenBank/DDBJ databases">
        <title>Genome sequence of Flavihumibacter solisilvae 3-3.</title>
        <authorList>
            <person name="Zhou G."/>
            <person name="Li M."/>
            <person name="Wang G."/>
        </authorList>
    </citation>
    <scope>NUCLEOTIDE SEQUENCE [LARGE SCALE GENOMIC DNA]</scope>
    <source>
        <strain evidence="2 3">3-3</strain>
    </source>
</reference>
<sequence>MNYKEQHEHEVNESVEVLTETATPFQLIVWNDEVNTFDWVIETLIAVCGHTSEQAEQCALLIHTQGKYAVKNGEFDELKPMCDAITERGIGATIEVTA</sequence>
<evidence type="ECO:0000259" key="1">
    <source>
        <dbReference type="Pfam" id="PF02617"/>
    </source>
</evidence>
<evidence type="ECO:0000313" key="2">
    <source>
        <dbReference type="EMBL" id="KIC92738.1"/>
    </source>
</evidence>
<dbReference type="Pfam" id="PF02617">
    <property type="entry name" value="ClpS"/>
    <property type="match status" value="1"/>
</dbReference>
<dbReference type="GO" id="GO:0008233">
    <property type="term" value="F:peptidase activity"/>
    <property type="evidence" value="ECO:0007669"/>
    <property type="project" value="UniProtKB-KW"/>
</dbReference>
<gene>
    <name evidence="2" type="ORF">OI18_21245</name>
</gene>
<accession>A0A0C1LB33</accession>
<evidence type="ECO:0000313" key="3">
    <source>
        <dbReference type="Proteomes" id="UP000031408"/>
    </source>
</evidence>
<dbReference type="InterPro" id="IPR014719">
    <property type="entry name" value="Ribosomal_bL12_C/ClpS-like"/>
</dbReference>
<dbReference type="Proteomes" id="UP000031408">
    <property type="component" value="Unassembled WGS sequence"/>
</dbReference>
<dbReference type="SUPFAM" id="SSF54736">
    <property type="entry name" value="ClpS-like"/>
    <property type="match status" value="1"/>
</dbReference>
<protein>
    <submittedName>
        <fullName evidence="2">Clp protease ClpS</fullName>
    </submittedName>
</protein>
<name>A0A0C1LB33_9BACT</name>
<proteinExistence type="predicted"/>
<dbReference type="Gene3D" id="3.30.1390.10">
    <property type="match status" value="1"/>
</dbReference>
<keyword evidence="2" id="KW-0378">Hydrolase</keyword>
<feature type="domain" description="Adaptor protein ClpS core" evidence="1">
    <location>
        <begin position="22"/>
        <end position="87"/>
    </location>
</feature>
<keyword evidence="3" id="KW-1185">Reference proteome</keyword>
<dbReference type="EMBL" id="JSVC01000029">
    <property type="protein sequence ID" value="KIC92738.1"/>
    <property type="molecule type" value="Genomic_DNA"/>
</dbReference>
<dbReference type="AlphaFoldDB" id="A0A0C1LB33"/>
<dbReference type="GO" id="GO:0030163">
    <property type="term" value="P:protein catabolic process"/>
    <property type="evidence" value="ECO:0007669"/>
    <property type="project" value="InterPro"/>
</dbReference>
<dbReference type="STRING" id="1349421.OI18_21245"/>
<comment type="caution">
    <text evidence="2">The sequence shown here is derived from an EMBL/GenBank/DDBJ whole genome shotgun (WGS) entry which is preliminary data.</text>
</comment>